<evidence type="ECO:0000313" key="9">
    <source>
        <dbReference type="EMBL" id="KKY31884.1"/>
    </source>
</evidence>
<feature type="transmembrane region" description="Helical" evidence="7">
    <location>
        <begin position="220"/>
        <end position="241"/>
    </location>
</feature>
<proteinExistence type="inferred from homology"/>
<dbReference type="PANTHER" id="PTHR43731:SF14">
    <property type="entry name" value="PRESENILIN-ASSOCIATED RHOMBOID-LIKE PROTEIN, MITOCHONDRIAL"/>
    <property type="match status" value="1"/>
</dbReference>
<feature type="transmembrane region" description="Helical" evidence="7">
    <location>
        <begin position="179"/>
        <end position="200"/>
    </location>
</feature>
<keyword evidence="4" id="KW-0378">Hydrolase</keyword>
<feature type="domain" description="Peptidase S54 rhomboid" evidence="8">
    <location>
        <begin position="178"/>
        <end position="330"/>
    </location>
</feature>
<dbReference type="SUPFAM" id="SSF144091">
    <property type="entry name" value="Rhomboid-like"/>
    <property type="match status" value="1"/>
</dbReference>
<keyword evidence="6 7" id="KW-0472">Membrane</keyword>
<evidence type="ECO:0000256" key="5">
    <source>
        <dbReference type="ARBA" id="ARBA00022989"/>
    </source>
</evidence>
<dbReference type="Proteomes" id="UP000034680">
    <property type="component" value="Unassembled WGS sequence"/>
</dbReference>
<name>A0A0G2FCI8_9PEZI</name>
<keyword evidence="5 7" id="KW-1133">Transmembrane helix</keyword>
<comment type="subcellular location">
    <subcellularLocation>
        <location evidence="1">Membrane</location>
        <topology evidence="1">Multi-pass membrane protein</topology>
    </subcellularLocation>
</comment>
<dbReference type="GO" id="GO:0004252">
    <property type="term" value="F:serine-type endopeptidase activity"/>
    <property type="evidence" value="ECO:0007669"/>
    <property type="project" value="InterPro"/>
</dbReference>
<dbReference type="InterPro" id="IPR035952">
    <property type="entry name" value="Rhomboid-like_sf"/>
</dbReference>
<dbReference type="GO" id="GO:0016020">
    <property type="term" value="C:membrane"/>
    <property type="evidence" value="ECO:0007669"/>
    <property type="project" value="UniProtKB-SubCell"/>
</dbReference>
<evidence type="ECO:0000256" key="7">
    <source>
        <dbReference type="SAM" id="Phobius"/>
    </source>
</evidence>
<evidence type="ECO:0000256" key="1">
    <source>
        <dbReference type="ARBA" id="ARBA00004141"/>
    </source>
</evidence>
<evidence type="ECO:0000256" key="4">
    <source>
        <dbReference type="ARBA" id="ARBA00022801"/>
    </source>
</evidence>
<evidence type="ECO:0000259" key="8">
    <source>
        <dbReference type="Pfam" id="PF01694"/>
    </source>
</evidence>
<gene>
    <name evidence="9" type="ORF">UCDDA912_g08173</name>
</gene>
<evidence type="ECO:0000256" key="2">
    <source>
        <dbReference type="ARBA" id="ARBA00009045"/>
    </source>
</evidence>
<dbReference type="GO" id="GO:0006465">
    <property type="term" value="P:signal peptide processing"/>
    <property type="evidence" value="ECO:0007669"/>
    <property type="project" value="TreeGrafter"/>
</dbReference>
<dbReference type="Pfam" id="PF01694">
    <property type="entry name" value="Rhomboid"/>
    <property type="match status" value="1"/>
</dbReference>
<accession>A0A0G2FCI8</accession>
<comment type="caution">
    <text evidence="9">The sequence shown here is derived from an EMBL/GenBank/DDBJ whole genome shotgun (WGS) entry which is preliminary data.</text>
</comment>
<evidence type="ECO:0000313" key="10">
    <source>
        <dbReference type="Proteomes" id="UP000034680"/>
    </source>
</evidence>
<dbReference type="STRING" id="1214573.A0A0G2FCI8"/>
<sequence>MLASRLGLTAAAARARPRLRRTLRPAAPHPAPARRSFANNLGYDYSQNPVPVIRPFIWAATAVGTIYFTCAALDVWQDVRRFREEDRRSLTFDQLETEHARQWRRKAVSQSIFTPGPIVAGSPRSVWDNLSGPSKIMAGMALANVGFLGLSRMPSTAAQTWWARLGHTPALPWFRNSQLFTSMFAHTGTIHLALNMLGLFNLGAPMAASPPISGSGSHFLAFYLSAGVLSSLGAQAAALVFKQSRYSFGIGASGAVLGVFSAWAVGNPEAMVRIFPLPWVLNAKNLVEWEVVFEVLGLLGAWRALRLPIHFGHSVHLAGIGVGAAYVTYDSNAQVWGTSRRAAFRSLKLVGLV</sequence>
<dbReference type="InterPro" id="IPR022764">
    <property type="entry name" value="Peptidase_S54_rhomboid_dom"/>
</dbReference>
<dbReference type="EMBL" id="LCUC01000353">
    <property type="protein sequence ID" value="KKY31884.1"/>
    <property type="molecule type" value="Genomic_DNA"/>
</dbReference>
<dbReference type="AlphaFoldDB" id="A0A0G2FCI8"/>
<feature type="transmembrane region" description="Helical" evidence="7">
    <location>
        <begin position="56"/>
        <end position="76"/>
    </location>
</feature>
<evidence type="ECO:0000256" key="6">
    <source>
        <dbReference type="ARBA" id="ARBA00023136"/>
    </source>
</evidence>
<keyword evidence="3 7" id="KW-0812">Transmembrane</keyword>
<evidence type="ECO:0000256" key="3">
    <source>
        <dbReference type="ARBA" id="ARBA00022692"/>
    </source>
</evidence>
<dbReference type="Gene3D" id="1.20.1540.10">
    <property type="entry name" value="Rhomboid-like"/>
    <property type="match status" value="1"/>
</dbReference>
<dbReference type="OrthoDB" id="10260614at2759"/>
<organism evidence="9 10">
    <name type="scientific">Diaporthe ampelina</name>
    <dbReference type="NCBI Taxonomy" id="1214573"/>
    <lineage>
        <taxon>Eukaryota</taxon>
        <taxon>Fungi</taxon>
        <taxon>Dikarya</taxon>
        <taxon>Ascomycota</taxon>
        <taxon>Pezizomycotina</taxon>
        <taxon>Sordariomycetes</taxon>
        <taxon>Sordariomycetidae</taxon>
        <taxon>Diaporthales</taxon>
        <taxon>Diaporthaceae</taxon>
        <taxon>Diaporthe</taxon>
    </lineage>
</organism>
<dbReference type="PANTHER" id="PTHR43731">
    <property type="entry name" value="RHOMBOID PROTEASE"/>
    <property type="match status" value="1"/>
</dbReference>
<protein>
    <submittedName>
        <fullName evidence="9">Putative rhomboid protein mitochondrial</fullName>
    </submittedName>
</protein>
<comment type="similarity">
    <text evidence="2">Belongs to the peptidase S54 family.</text>
</comment>
<reference evidence="9 10" key="1">
    <citation type="submission" date="2015-05" db="EMBL/GenBank/DDBJ databases">
        <title>Distinctive expansion of gene families associated with plant cell wall degradation and secondary metabolism in the genomes of grapevine trunk pathogens.</title>
        <authorList>
            <person name="Lawrence D.P."/>
            <person name="Travadon R."/>
            <person name="Rolshausen P.E."/>
            <person name="Baumgartner K."/>
        </authorList>
    </citation>
    <scope>NUCLEOTIDE SEQUENCE [LARGE SCALE GENOMIC DNA]</scope>
    <source>
        <strain evidence="9">DA912</strain>
    </source>
</reference>
<feature type="transmembrane region" description="Helical" evidence="7">
    <location>
        <begin position="248"/>
        <end position="266"/>
    </location>
</feature>
<dbReference type="InterPro" id="IPR050925">
    <property type="entry name" value="Rhomboid_protease_S54"/>
</dbReference>
<reference evidence="9 10" key="2">
    <citation type="submission" date="2015-05" db="EMBL/GenBank/DDBJ databases">
        <authorList>
            <person name="Morales-Cruz A."/>
            <person name="Amrine K.C."/>
            <person name="Cantu D."/>
        </authorList>
    </citation>
    <scope>NUCLEOTIDE SEQUENCE [LARGE SCALE GENOMIC DNA]</scope>
    <source>
        <strain evidence="9">DA912</strain>
    </source>
</reference>
<keyword evidence="10" id="KW-1185">Reference proteome</keyword>